<dbReference type="InterPro" id="IPR029063">
    <property type="entry name" value="SAM-dependent_MTases_sf"/>
</dbReference>
<sequence length="330" mass="35679">MLRGRTAGKALPVAIVVGTVLSLVNQGAVIIDGTAAADTWFRVAVNYAVPFIVASVGYLSGRRIRPDAAGWCRYLARYHDERPGITERVLNVAAARGVGSPYRWLVEPLRSSPGPILDLACGSAPTRDLLPDARWLGVDTSWGEFGLATAAGRGPVVLGRADALPVAEDAVTDVCAAMCLPLLTPLEGVLGEVRRVLRPGGRIVALVPSRLGWHPVGAARWLRVFRALGIHDQPWPNPQARDGLAPLLRAHGFVVDRCEHKVFWREVDTPEQAALIVDGLYLPEAEPGRVEQAKRALGSRARPGRRLPFPLRRVVAQLPDHEPEKEGSPP</sequence>
<keyword evidence="1" id="KW-0812">Transmembrane</keyword>
<accession>A0A542DF79</accession>
<feature type="transmembrane region" description="Helical" evidence="1">
    <location>
        <begin position="12"/>
        <end position="31"/>
    </location>
</feature>
<dbReference type="InterPro" id="IPR047700">
    <property type="entry name" value="NrtS-like"/>
</dbReference>
<evidence type="ECO:0000259" key="2">
    <source>
        <dbReference type="Pfam" id="PF08241"/>
    </source>
</evidence>
<feature type="domain" description="Methyltransferase type 11" evidence="2">
    <location>
        <begin position="117"/>
        <end position="204"/>
    </location>
</feature>
<feature type="transmembrane region" description="Helical" evidence="1">
    <location>
        <begin position="43"/>
        <end position="61"/>
    </location>
</feature>
<dbReference type="CDD" id="cd02440">
    <property type="entry name" value="AdoMet_MTases"/>
    <property type="match status" value="1"/>
</dbReference>
<protein>
    <submittedName>
        <fullName evidence="3">Methyltransferase family protein</fullName>
    </submittedName>
</protein>
<dbReference type="GO" id="GO:0032259">
    <property type="term" value="P:methylation"/>
    <property type="evidence" value="ECO:0007669"/>
    <property type="project" value="UniProtKB-KW"/>
</dbReference>
<name>A0A542DF79_AMYCI</name>
<dbReference type="InterPro" id="IPR013216">
    <property type="entry name" value="Methyltransf_11"/>
</dbReference>
<keyword evidence="4" id="KW-1185">Reference proteome</keyword>
<gene>
    <name evidence="3" type="ORF">FB471_1448</name>
</gene>
<evidence type="ECO:0000313" key="4">
    <source>
        <dbReference type="Proteomes" id="UP000320876"/>
    </source>
</evidence>
<dbReference type="Gene3D" id="3.40.50.150">
    <property type="entry name" value="Vaccinia Virus protein VP39"/>
    <property type="match status" value="1"/>
</dbReference>
<keyword evidence="3" id="KW-0808">Transferase</keyword>
<dbReference type="Pfam" id="PF08241">
    <property type="entry name" value="Methyltransf_11"/>
    <property type="match status" value="1"/>
</dbReference>
<evidence type="ECO:0000313" key="3">
    <source>
        <dbReference type="EMBL" id="TQJ01739.1"/>
    </source>
</evidence>
<dbReference type="EMBL" id="VFML01000001">
    <property type="protein sequence ID" value="TQJ01739.1"/>
    <property type="molecule type" value="Genomic_DNA"/>
</dbReference>
<comment type="caution">
    <text evidence="3">The sequence shown here is derived from an EMBL/GenBank/DDBJ whole genome shotgun (WGS) entry which is preliminary data.</text>
</comment>
<proteinExistence type="predicted"/>
<dbReference type="Proteomes" id="UP000320876">
    <property type="component" value="Unassembled WGS sequence"/>
</dbReference>
<keyword evidence="3" id="KW-0489">Methyltransferase</keyword>
<reference evidence="3 4" key="1">
    <citation type="submission" date="2019-06" db="EMBL/GenBank/DDBJ databases">
        <title>Sequencing the genomes of 1000 actinobacteria strains.</title>
        <authorList>
            <person name="Klenk H.-P."/>
        </authorList>
    </citation>
    <scope>NUCLEOTIDE SEQUENCE [LARGE SCALE GENOMIC DNA]</scope>
    <source>
        <strain evidence="3 4">DSM 45679</strain>
    </source>
</reference>
<dbReference type="NCBIfam" id="NF038050">
    <property type="entry name" value="NrtS"/>
    <property type="match status" value="1"/>
</dbReference>
<evidence type="ECO:0000256" key="1">
    <source>
        <dbReference type="SAM" id="Phobius"/>
    </source>
</evidence>
<keyword evidence="1" id="KW-0472">Membrane</keyword>
<dbReference type="GO" id="GO:0008757">
    <property type="term" value="F:S-adenosylmethionine-dependent methyltransferase activity"/>
    <property type="evidence" value="ECO:0007669"/>
    <property type="project" value="InterPro"/>
</dbReference>
<keyword evidence="1" id="KW-1133">Transmembrane helix</keyword>
<dbReference type="AlphaFoldDB" id="A0A542DF79"/>
<dbReference type="SUPFAM" id="SSF53335">
    <property type="entry name" value="S-adenosyl-L-methionine-dependent methyltransferases"/>
    <property type="match status" value="1"/>
</dbReference>
<organism evidence="3 4">
    <name type="scientific">Amycolatopsis cihanbeyliensis</name>
    <dbReference type="NCBI Taxonomy" id="1128664"/>
    <lineage>
        <taxon>Bacteria</taxon>
        <taxon>Bacillati</taxon>
        <taxon>Actinomycetota</taxon>
        <taxon>Actinomycetes</taxon>
        <taxon>Pseudonocardiales</taxon>
        <taxon>Pseudonocardiaceae</taxon>
        <taxon>Amycolatopsis</taxon>
    </lineage>
</organism>